<dbReference type="Gene3D" id="3.90.75.20">
    <property type="match status" value="1"/>
</dbReference>
<feature type="domain" description="AP2/ERF" evidence="5">
    <location>
        <begin position="147"/>
        <end position="204"/>
    </location>
</feature>
<dbReference type="GeneID" id="7943880"/>
<dbReference type="Pfam" id="PF13392">
    <property type="entry name" value="HNH_3"/>
    <property type="match status" value="1"/>
</dbReference>
<keyword evidence="1" id="KW-0805">Transcription regulation</keyword>
<dbReference type="InterPro" id="IPR001471">
    <property type="entry name" value="AP2/ERF_dom"/>
</dbReference>
<reference evidence="6 7" key="1">
    <citation type="journal article" date="2009" name="Appl. Environ. Microbiol.">
        <title>Genomic characterization of the intron-containing T7-like phage phiL7 of Xanthomonas campestris.</title>
        <authorList>
            <person name="Lee C.N."/>
            <person name="Lin J.W."/>
            <person name="Weng S.F."/>
            <person name="Tseng Y.H."/>
        </authorList>
    </citation>
    <scope>NUCLEOTIDE SEQUENCE</scope>
</reference>
<evidence type="ECO:0000256" key="1">
    <source>
        <dbReference type="ARBA" id="ARBA00023015"/>
    </source>
</evidence>
<dbReference type="Proteomes" id="UP000001480">
    <property type="component" value="Segment"/>
</dbReference>
<name>C4ML56_9CAUD</name>
<evidence type="ECO:0000256" key="2">
    <source>
        <dbReference type="ARBA" id="ARBA00023125"/>
    </source>
</evidence>
<dbReference type="SUPFAM" id="SSF54060">
    <property type="entry name" value="His-Me finger endonucleases"/>
    <property type="match status" value="1"/>
</dbReference>
<dbReference type="GO" id="GO:0003700">
    <property type="term" value="F:DNA-binding transcription factor activity"/>
    <property type="evidence" value="ECO:0007669"/>
    <property type="project" value="InterPro"/>
</dbReference>
<dbReference type="InterPro" id="IPR036955">
    <property type="entry name" value="AP2/ERF_dom_sf"/>
</dbReference>
<accession>C4ML56</accession>
<organism evidence="6 7">
    <name type="scientific">Xanthomonas phage phiL7</name>
    <dbReference type="NCBI Taxonomy" id="538979"/>
    <lineage>
        <taxon>Viruses</taxon>
        <taxon>Duplodnaviria</taxon>
        <taxon>Heunggongvirae</taxon>
        <taxon>Uroviricota</taxon>
        <taxon>Caudoviricetes</taxon>
        <taxon>Eisenstarkvirus</taxon>
        <taxon>Eisenstarkvirus L7</taxon>
    </lineage>
</organism>
<evidence type="ECO:0000259" key="5">
    <source>
        <dbReference type="PROSITE" id="PS51032"/>
    </source>
</evidence>
<evidence type="ECO:0000313" key="7">
    <source>
        <dbReference type="Proteomes" id="UP000001480"/>
    </source>
</evidence>
<keyword evidence="7" id="KW-1185">Reference proteome</keyword>
<evidence type="ECO:0000256" key="3">
    <source>
        <dbReference type="ARBA" id="ARBA00023163"/>
    </source>
</evidence>
<evidence type="ECO:0000256" key="4">
    <source>
        <dbReference type="SAM" id="MobiDB-lite"/>
    </source>
</evidence>
<dbReference type="OrthoDB" id="21336at10239"/>
<dbReference type="InterPro" id="IPR003615">
    <property type="entry name" value="HNH_nuc"/>
</dbReference>
<dbReference type="SUPFAM" id="SSF54171">
    <property type="entry name" value="DNA-binding domain"/>
    <property type="match status" value="1"/>
</dbReference>
<dbReference type="GO" id="GO:0003677">
    <property type="term" value="F:DNA binding"/>
    <property type="evidence" value="ECO:0007669"/>
    <property type="project" value="UniProtKB-KW"/>
</dbReference>
<sequence length="204" mass="23089">MDITTDRPEDATELQSAYKPLQEAIGLRGRGKYPEGPRRPPELTQELLQETLDYIPETGELTWRVNKGPRARVGMRAGSVNGRGYCQVLLYGKHYLVHRLAWLYVHGRWPADKVDHIDGNPSNNKLSNLRECTQLENQQNRAPQKQKRSGLPHGVTMSHGKYGAKITTDGKPKWLGTFETQELAHAAYLAAKAELHTFQPIPRE</sequence>
<feature type="region of interest" description="Disordered" evidence="4">
    <location>
        <begin position="136"/>
        <end position="163"/>
    </location>
</feature>
<dbReference type="InterPro" id="IPR044925">
    <property type="entry name" value="His-Me_finger_sf"/>
</dbReference>
<dbReference type="Gene3D" id="3.30.730.10">
    <property type="entry name" value="AP2/ERF domain"/>
    <property type="match status" value="1"/>
</dbReference>
<proteinExistence type="predicted"/>
<dbReference type="InterPro" id="IPR016177">
    <property type="entry name" value="DNA-bd_dom_sf"/>
</dbReference>
<dbReference type="RefSeq" id="YP_002922670.1">
    <property type="nucleotide sequence ID" value="NC_012742.1"/>
</dbReference>
<evidence type="ECO:0000313" key="6">
    <source>
        <dbReference type="EMBL" id="ACE75796.1"/>
    </source>
</evidence>
<protein>
    <submittedName>
        <fullName evidence="6">p56</fullName>
    </submittedName>
</protein>
<keyword evidence="2" id="KW-0238">DNA-binding</keyword>
<dbReference type="PROSITE" id="PS51032">
    <property type="entry name" value="AP2_ERF"/>
    <property type="match status" value="1"/>
</dbReference>
<dbReference type="EMBL" id="EU717894">
    <property type="protein sequence ID" value="ACE75796.1"/>
    <property type="molecule type" value="Genomic_DNA"/>
</dbReference>
<keyword evidence="3" id="KW-0804">Transcription</keyword>
<dbReference type="KEGG" id="vg:7943880"/>